<dbReference type="InterPro" id="IPR027590">
    <property type="entry name" value="PQQ_MSMEG_3727"/>
</dbReference>
<protein>
    <submittedName>
        <fullName evidence="1">PQQ system protein</fullName>
    </submittedName>
</protein>
<sequence>MATSTVELSVLVSELGLDKQNKAILGRLVAHGGLGYAEEGADGRMHGRIRIPLDELVWDPSILVMPRGGDLELEIINDDQNTHCALLPSNGDRQFIWLPVQSRGTASLNLDGPGYYWYTSPIGNDEGRGLIGVIAVLGDVPQEARLDRPAQPRP</sequence>
<dbReference type="AlphaFoldDB" id="A0A840Q7S2"/>
<dbReference type="SUPFAM" id="SSF49503">
    <property type="entry name" value="Cupredoxins"/>
    <property type="match status" value="1"/>
</dbReference>
<dbReference type="InterPro" id="IPR008972">
    <property type="entry name" value="Cupredoxin"/>
</dbReference>
<dbReference type="RefSeq" id="WP_184730416.1">
    <property type="nucleotide sequence ID" value="NZ_JACHIW010000002.1"/>
</dbReference>
<dbReference type="NCBIfam" id="TIGR04339">
    <property type="entry name" value="PQQ_MSMEG_3727"/>
    <property type="match status" value="1"/>
</dbReference>
<dbReference type="EMBL" id="JACHIW010000002">
    <property type="protein sequence ID" value="MBB5158562.1"/>
    <property type="molecule type" value="Genomic_DNA"/>
</dbReference>
<organism evidence="1 2">
    <name type="scientific">Saccharopolyspora phatthalungensis</name>
    <dbReference type="NCBI Taxonomy" id="664693"/>
    <lineage>
        <taxon>Bacteria</taxon>
        <taxon>Bacillati</taxon>
        <taxon>Actinomycetota</taxon>
        <taxon>Actinomycetes</taxon>
        <taxon>Pseudonocardiales</taxon>
        <taxon>Pseudonocardiaceae</taxon>
        <taxon>Saccharopolyspora</taxon>
    </lineage>
</organism>
<proteinExistence type="predicted"/>
<evidence type="ECO:0000313" key="1">
    <source>
        <dbReference type="EMBL" id="MBB5158562.1"/>
    </source>
</evidence>
<reference evidence="1 2" key="1">
    <citation type="submission" date="2020-08" db="EMBL/GenBank/DDBJ databases">
        <title>Sequencing the genomes of 1000 actinobacteria strains.</title>
        <authorList>
            <person name="Klenk H.-P."/>
        </authorList>
    </citation>
    <scope>NUCLEOTIDE SEQUENCE [LARGE SCALE GENOMIC DNA]</scope>
    <source>
        <strain evidence="1 2">DSM 45584</strain>
    </source>
</reference>
<keyword evidence="2" id="KW-1185">Reference proteome</keyword>
<dbReference type="Pfam" id="PF23509">
    <property type="entry name" value="MSMEG_3727_PQQ-assoc"/>
    <property type="match status" value="1"/>
</dbReference>
<name>A0A840Q7S2_9PSEU</name>
<comment type="caution">
    <text evidence="1">The sequence shown here is derived from an EMBL/GenBank/DDBJ whole genome shotgun (WGS) entry which is preliminary data.</text>
</comment>
<gene>
    <name evidence="1" type="ORF">BJ970_006161</name>
</gene>
<accession>A0A840Q7S2</accession>
<dbReference type="Proteomes" id="UP000584374">
    <property type="component" value="Unassembled WGS sequence"/>
</dbReference>
<evidence type="ECO:0000313" key="2">
    <source>
        <dbReference type="Proteomes" id="UP000584374"/>
    </source>
</evidence>